<organism evidence="2 3">
    <name type="scientific">Paenibacillus woosongensis</name>
    <dbReference type="NCBI Taxonomy" id="307580"/>
    <lineage>
        <taxon>Bacteria</taxon>
        <taxon>Bacillati</taxon>
        <taxon>Bacillota</taxon>
        <taxon>Bacilli</taxon>
        <taxon>Bacillales</taxon>
        <taxon>Paenibacillaceae</taxon>
        <taxon>Paenibacillus</taxon>
    </lineage>
</organism>
<proteinExistence type="predicted"/>
<gene>
    <name evidence="2" type="ORF">QNH46_12710</name>
</gene>
<dbReference type="InterPro" id="IPR011009">
    <property type="entry name" value="Kinase-like_dom_sf"/>
</dbReference>
<dbReference type="GO" id="GO:0042601">
    <property type="term" value="C:endospore-forming forespore"/>
    <property type="evidence" value="ECO:0007669"/>
    <property type="project" value="TreeGrafter"/>
</dbReference>
<sequence>MSTTNVKKIVKQFGIKASAQKRIRGGIYRIVTPEGRKFCLKRMTKQIARLRWIDRMLMHVQRSGPLLAWRNPQNPEGRKPHAISQKGEFFVLTPWISGREPSPLSLTDMRACGIALARFHKAGQNALKGDISHSQIGMWYSTLHSRQQYIQKKIAKAKTNSFSLPISRFIQRHGPEILRYANQAKALLRSSGYESYRQSPRKNGVLCHGDGGPSNFILNENGTYLIDFETLHVDLRAYDLYRVIYNSCKDYRWDFSIAKAILDGYREVAKLKKTDYKLIRVWLRFPFTTYLVLSPFKRFPFTESRLQWALDSERRITSFLHKLEEYETRH</sequence>
<dbReference type="EMBL" id="CP126084">
    <property type="protein sequence ID" value="WHX47044.1"/>
    <property type="molecule type" value="Genomic_DNA"/>
</dbReference>
<dbReference type="InterPro" id="IPR002575">
    <property type="entry name" value="Aminoglycoside_PTrfase"/>
</dbReference>
<dbReference type="SUPFAM" id="SSF56112">
    <property type="entry name" value="Protein kinase-like (PK-like)"/>
    <property type="match status" value="1"/>
</dbReference>
<reference evidence="2" key="1">
    <citation type="submission" date="2023-05" db="EMBL/GenBank/DDBJ databases">
        <title>Comparative genomics of Bacillaceae isolates and their secondary metabolite potential.</title>
        <authorList>
            <person name="Song L."/>
            <person name="Nielsen L.J."/>
            <person name="Mohite O."/>
            <person name="Xu X."/>
            <person name="Weber T."/>
            <person name="Kovacs A.T."/>
        </authorList>
    </citation>
    <scope>NUCLEOTIDE SEQUENCE</scope>
    <source>
        <strain evidence="2">B2_4</strain>
    </source>
</reference>
<dbReference type="Pfam" id="PF01636">
    <property type="entry name" value="APH"/>
    <property type="match status" value="1"/>
</dbReference>
<dbReference type="PANTHER" id="PTHR39179:SF3">
    <property type="entry name" value="COTS-RELATED PROTEIN"/>
    <property type="match status" value="1"/>
</dbReference>
<dbReference type="RefSeq" id="WP_283924648.1">
    <property type="nucleotide sequence ID" value="NZ_CP126084.1"/>
</dbReference>
<dbReference type="PANTHER" id="PTHR39179">
    <property type="entry name" value="SPORE COAT PROTEIN I"/>
    <property type="match status" value="1"/>
</dbReference>
<evidence type="ECO:0000313" key="2">
    <source>
        <dbReference type="EMBL" id="WHX47044.1"/>
    </source>
</evidence>
<dbReference type="AlphaFoldDB" id="A0AA95I377"/>
<name>A0AA95I377_9BACL</name>
<dbReference type="Gene3D" id="3.30.200.20">
    <property type="entry name" value="Phosphorylase Kinase, domain 1"/>
    <property type="match status" value="1"/>
</dbReference>
<dbReference type="Gene3D" id="3.90.1200.10">
    <property type="match status" value="1"/>
</dbReference>
<accession>A0AA95I377</accession>
<protein>
    <submittedName>
        <fullName evidence="2">Phosphotransferase</fullName>
    </submittedName>
</protein>
<dbReference type="InterPro" id="IPR047175">
    <property type="entry name" value="CotS-like"/>
</dbReference>
<dbReference type="Proteomes" id="UP001177943">
    <property type="component" value="Chromosome"/>
</dbReference>
<evidence type="ECO:0000259" key="1">
    <source>
        <dbReference type="Pfam" id="PF01636"/>
    </source>
</evidence>
<feature type="domain" description="Aminoglycoside phosphotransferase" evidence="1">
    <location>
        <begin position="28"/>
        <end position="252"/>
    </location>
</feature>
<dbReference type="KEGG" id="pwn:QNH46_12710"/>
<evidence type="ECO:0000313" key="3">
    <source>
        <dbReference type="Proteomes" id="UP001177943"/>
    </source>
</evidence>